<dbReference type="PANTHER" id="PTHR21597">
    <property type="entry name" value="THO2 PROTEIN"/>
    <property type="match status" value="1"/>
</dbReference>
<dbReference type="Proteomes" id="UP000729402">
    <property type="component" value="Unassembled WGS sequence"/>
</dbReference>
<dbReference type="PANTHER" id="PTHR21597:SF0">
    <property type="entry name" value="THO COMPLEX SUBUNIT 2"/>
    <property type="match status" value="1"/>
</dbReference>
<dbReference type="OrthoDB" id="771123at2759"/>
<reference evidence="2" key="1">
    <citation type="journal article" date="2021" name="bioRxiv">
        <title>Whole Genome Assembly and Annotation of Northern Wild Rice, Zizania palustris L., Supports a Whole Genome Duplication in the Zizania Genus.</title>
        <authorList>
            <person name="Haas M."/>
            <person name="Kono T."/>
            <person name="Macchietto M."/>
            <person name="Millas R."/>
            <person name="McGilp L."/>
            <person name="Shao M."/>
            <person name="Duquette J."/>
            <person name="Hirsch C.N."/>
            <person name="Kimball J."/>
        </authorList>
    </citation>
    <scope>NUCLEOTIDE SEQUENCE</scope>
    <source>
        <tissue evidence="2">Fresh leaf tissue</tissue>
    </source>
</reference>
<dbReference type="Pfam" id="PF16134">
    <property type="entry name" value="THOC2_N"/>
    <property type="match status" value="1"/>
</dbReference>
<sequence>MSPPIQAPDYKHVTEECLRQWKSQSAAAFRLPDPVPMARFLYELCWAAVRGDLPPHKCRVALDSVVFVEESRRGEVGSVLADIIAHLGQDVTISGEYHNRLVKMTKSFVELSLIVPRLLQERCEEEFVWEVEQTRLKGQDLKAKEVRVNTRLLYQQTKFNLLREESEGYAKLNCYIFDVLYCCSKRLVELRNL</sequence>
<gene>
    <name evidence="2" type="ORF">GUJ93_ZPchr0007g5218</name>
</gene>
<evidence type="ECO:0000313" key="3">
    <source>
        <dbReference type="Proteomes" id="UP000729402"/>
    </source>
</evidence>
<dbReference type="EMBL" id="JAAALK010000282">
    <property type="protein sequence ID" value="KAG8078870.1"/>
    <property type="molecule type" value="Genomic_DNA"/>
</dbReference>
<reference evidence="2" key="2">
    <citation type="submission" date="2021-02" db="EMBL/GenBank/DDBJ databases">
        <authorList>
            <person name="Kimball J.A."/>
            <person name="Haas M.W."/>
            <person name="Macchietto M."/>
            <person name="Kono T."/>
            <person name="Duquette J."/>
            <person name="Shao M."/>
        </authorList>
    </citation>
    <scope>NUCLEOTIDE SEQUENCE</scope>
    <source>
        <tissue evidence="2">Fresh leaf tissue</tissue>
    </source>
</reference>
<dbReference type="GO" id="GO:0006397">
    <property type="term" value="P:mRNA processing"/>
    <property type="evidence" value="ECO:0007669"/>
    <property type="project" value="InterPro"/>
</dbReference>
<evidence type="ECO:0000313" key="2">
    <source>
        <dbReference type="EMBL" id="KAG8078870.1"/>
    </source>
</evidence>
<proteinExistence type="predicted"/>
<keyword evidence="3" id="KW-1185">Reference proteome</keyword>
<dbReference type="InterPro" id="IPR032302">
    <property type="entry name" value="THOC2_N"/>
</dbReference>
<evidence type="ECO:0000259" key="1">
    <source>
        <dbReference type="Pfam" id="PF16134"/>
    </source>
</evidence>
<accession>A0A8J5VS56</accession>
<feature type="domain" description="THO complex subunit 2 N-terminal" evidence="1">
    <location>
        <begin position="37"/>
        <end position="177"/>
    </location>
</feature>
<organism evidence="2 3">
    <name type="scientific">Zizania palustris</name>
    <name type="common">Northern wild rice</name>
    <dbReference type="NCBI Taxonomy" id="103762"/>
    <lineage>
        <taxon>Eukaryota</taxon>
        <taxon>Viridiplantae</taxon>
        <taxon>Streptophyta</taxon>
        <taxon>Embryophyta</taxon>
        <taxon>Tracheophyta</taxon>
        <taxon>Spermatophyta</taxon>
        <taxon>Magnoliopsida</taxon>
        <taxon>Liliopsida</taxon>
        <taxon>Poales</taxon>
        <taxon>Poaceae</taxon>
        <taxon>BOP clade</taxon>
        <taxon>Oryzoideae</taxon>
        <taxon>Oryzeae</taxon>
        <taxon>Zizaniinae</taxon>
        <taxon>Zizania</taxon>
    </lineage>
</organism>
<dbReference type="AlphaFoldDB" id="A0A8J5VS56"/>
<protein>
    <recommendedName>
        <fullName evidence="1">THO complex subunit 2 N-terminal domain-containing protein</fullName>
    </recommendedName>
</protein>
<name>A0A8J5VS56_ZIZPA</name>
<dbReference type="GO" id="GO:0000445">
    <property type="term" value="C:THO complex part of transcription export complex"/>
    <property type="evidence" value="ECO:0007669"/>
    <property type="project" value="TreeGrafter"/>
</dbReference>
<dbReference type="InterPro" id="IPR040007">
    <property type="entry name" value="Tho2"/>
</dbReference>
<dbReference type="GO" id="GO:0006406">
    <property type="term" value="P:mRNA export from nucleus"/>
    <property type="evidence" value="ECO:0007669"/>
    <property type="project" value="InterPro"/>
</dbReference>
<dbReference type="GO" id="GO:0003729">
    <property type="term" value="F:mRNA binding"/>
    <property type="evidence" value="ECO:0007669"/>
    <property type="project" value="TreeGrafter"/>
</dbReference>
<comment type="caution">
    <text evidence="2">The sequence shown here is derived from an EMBL/GenBank/DDBJ whole genome shotgun (WGS) entry which is preliminary data.</text>
</comment>